<name>A0AAW4YWJ9_9GAMM</name>
<dbReference type="NCBIfam" id="NF006600">
    <property type="entry name" value="PRK09140.1"/>
    <property type="match status" value="1"/>
</dbReference>
<reference evidence="6" key="2">
    <citation type="journal article" date="2021" name="Front. Microbiol.">
        <title>Aerobic Denitrification and Heterotrophic Sulfur Oxidation in the Genus Halomonas Revealed by Six Novel Species Characterizations and Genome-Based Analysis.</title>
        <authorList>
            <person name="Wang L."/>
            <person name="Shao Z."/>
        </authorList>
    </citation>
    <scope>NUCLEOTIDE SEQUENCE</scope>
    <source>
        <strain evidence="6">MCCC 1A05776</strain>
    </source>
</reference>
<evidence type="ECO:0000256" key="5">
    <source>
        <dbReference type="ARBA" id="ARBA00023277"/>
    </source>
</evidence>
<dbReference type="Pfam" id="PF01081">
    <property type="entry name" value="Aldolase"/>
    <property type="match status" value="1"/>
</dbReference>
<evidence type="ECO:0000256" key="3">
    <source>
        <dbReference type="ARBA" id="ARBA00011233"/>
    </source>
</evidence>
<gene>
    <name evidence="6" type="ORF">HOP61_14465</name>
</gene>
<accession>A0AAW4YWJ9</accession>
<evidence type="ECO:0000256" key="4">
    <source>
        <dbReference type="ARBA" id="ARBA00023239"/>
    </source>
</evidence>
<protein>
    <submittedName>
        <fullName evidence="6">2-dehydro-3-deoxy-6-phosphogalactonate aldolase</fullName>
    </submittedName>
</protein>
<dbReference type="SUPFAM" id="SSF51569">
    <property type="entry name" value="Aldolase"/>
    <property type="match status" value="1"/>
</dbReference>
<reference evidence="6" key="1">
    <citation type="submission" date="2020-05" db="EMBL/GenBank/DDBJ databases">
        <authorList>
            <person name="Wang L."/>
            <person name="Shao Z."/>
        </authorList>
    </citation>
    <scope>NUCLEOTIDE SEQUENCE</scope>
    <source>
        <strain evidence="6">MCCC 1A05776</strain>
    </source>
</reference>
<keyword evidence="4" id="KW-0456">Lyase</keyword>
<dbReference type="CDD" id="cd00452">
    <property type="entry name" value="KDPG_aldolase"/>
    <property type="match status" value="1"/>
</dbReference>
<dbReference type="EMBL" id="JABFTS010000006">
    <property type="protein sequence ID" value="MCE8052500.1"/>
    <property type="molecule type" value="Genomic_DNA"/>
</dbReference>
<evidence type="ECO:0000256" key="1">
    <source>
        <dbReference type="ARBA" id="ARBA00004761"/>
    </source>
</evidence>
<sequence>MSLPLIAILRGITPDEAVAVGEAILAAGITTLEVPLNSPEALESIRRLSVALGEHALVGAGTVLTEKELSEVYAAGGRLAVSPNCRPAVIAAARRLGMQSWPGVLTPSEAFDALDAGATGLKLFPAVQMGTEGMRALRAVLPPGTLLYAVGGIDADTMAAWRSAGIDGAGLGNALYRPGQTPEQVGEQARALVAAWKAAAKERLEKEPEKSPTVRP</sequence>
<dbReference type="InterPro" id="IPR031338">
    <property type="entry name" value="KDPG/KHG_AS_2"/>
</dbReference>
<keyword evidence="5" id="KW-0119">Carbohydrate metabolism</keyword>
<comment type="pathway">
    <text evidence="1">Carbohydrate acid metabolism.</text>
</comment>
<evidence type="ECO:0000313" key="6">
    <source>
        <dbReference type="EMBL" id="MCE8052500.1"/>
    </source>
</evidence>
<comment type="caution">
    <text evidence="6">The sequence shown here is derived from an EMBL/GenBank/DDBJ whole genome shotgun (WGS) entry which is preliminary data.</text>
</comment>
<dbReference type="GO" id="GO:0016829">
    <property type="term" value="F:lyase activity"/>
    <property type="evidence" value="ECO:0007669"/>
    <property type="project" value="UniProtKB-KW"/>
</dbReference>
<organism evidence="6 7">
    <name type="scientific">Billgrantia desiderata</name>
    <dbReference type="NCBI Taxonomy" id="52021"/>
    <lineage>
        <taxon>Bacteria</taxon>
        <taxon>Pseudomonadati</taxon>
        <taxon>Pseudomonadota</taxon>
        <taxon>Gammaproteobacteria</taxon>
        <taxon>Oceanospirillales</taxon>
        <taxon>Halomonadaceae</taxon>
        <taxon>Billgrantia</taxon>
    </lineage>
</organism>
<evidence type="ECO:0000313" key="7">
    <source>
        <dbReference type="Proteomes" id="UP001320178"/>
    </source>
</evidence>
<dbReference type="AlphaFoldDB" id="A0AAW4YWJ9"/>
<comment type="subunit">
    <text evidence="3">Homotrimer.</text>
</comment>
<proteinExistence type="inferred from homology"/>
<dbReference type="Gene3D" id="3.20.20.70">
    <property type="entry name" value="Aldolase class I"/>
    <property type="match status" value="1"/>
</dbReference>
<dbReference type="InterPro" id="IPR013785">
    <property type="entry name" value="Aldolase_TIM"/>
</dbReference>
<dbReference type="PANTHER" id="PTHR30246:SF1">
    <property type="entry name" value="2-DEHYDRO-3-DEOXY-6-PHOSPHOGALACTONATE ALDOLASE-RELATED"/>
    <property type="match status" value="1"/>
</dbReference>
<dbReference type="PANTHER" id="PTHR30246">
    <property type="entry name" value="2-KETO-3-DEOXY-6-PHOSPHOGLUCONATE ALDOLASE"/>
    <property type="match status" value="1"/>
</dbReference>
<dbReference type="Proteomes" id="UP001320178">
    <property type="component" value="Unassembled WGS sequence"/>
</dbReference>
<dbReference type="InterPro" id="IPR000887">
    <property type="entry name" value="Aldlse_KDPG_KHG"/>
</dbReference>
<evidence type="ECO:0000256" key="2">
    <source>
        <dbReference type="ARBA" id="ARBA00006906"/>
    </source>
</evidence>
<dbReference type="RefSeq" id="WP_234239868.1">
    <property type="nucleotide sequence ID" value="NZ_JABFTS010000006.1"/>
</dbReference>
<comment type="similarity">
    <text evidence="2">Belongs to the KHG/KDPG aldolase family.</text>
</comment>
<dbReference type="PROSITE" id="PS00160">
    <property type="entry name" value="ALDOLASE_KDPG_KHG_2"/>
    <property type="match status" value="1"/>
</dbReference>